<dbReference type="Proteomes" id="UP000019276">
    <property type="component" value="Unassembled WGS sequence"/>
</dbReference>
<dbReference type="InterPro" id="IPR001633">
    <property type="entry name" value="EAL_dom"/>
</dbReference>
<dbReference type="InterPro" id="IPR000160">
    <property type="entry name" value="GGDEF_dom"/>
</dbReference>
<accession>W7QEE1</accession>
<keyword evidence="1" id="KW-1133">Transmembrane helix</keyword>
<feature type="transmembrane region" description="Helical" evidence="1">
    <location>
        <begin position="32"/>
        <end position="51"/>
    </location>
</feature>
<evidence type="ECO:0000313" key="4">
    <source>
        <dbReference type="EMBL" id="EWH10286.1"/>
    </source>
</evidence>
<dbReference type="Pfam" id="PF00990">
    <property type="entry name" value="GGDEF"/>
    <property type="match status" value="1"/>
</dbReference>
<organism evidence="4 5">
    <name type="scientific">Catenovulum agarivorans DS-2</name>
    <dbReference type="NCBI Taxonomy" id="1328313"/>
    <lineage>
        <taxon>Bacteria</taxon>
        <taxon>Pseudomonadati</taxon>
        <taxon>Pseudomonadota</taxon>
        <taxon>Gammaproteobacteria</taxon>
        <taxon>Alteromonadales</taxon>
        <taxon>Alteromonadaceae</taxon>
        <taxon>Catenovulum</taxon>
    </lineage>
</organism>
<dbReference type="Gene3D" id="3.20.20.450">
    <property type="entry name" value="EAL domain"/>
    <property type="match status" value="1"/>
</dbReference>
<dbReference type="EMBL" id="ARZY01000013">
    <property type="protein sequence ID" value="EWH10286.1"/>
    <property type="molecule type" value="Genomic_DNA"/>
</dbReference>
<evidence type="ECO:0000313" key="5">
    <source>
        <dbReference type="Proteomes" id="UP000019276"/>
    </source>
</evidence>
<evidence type="ECO:0000256" key="1">
    <source>
        <dbReference type="SAM" id="Phobius"/>
    </source>
</evidence>
<dbReference type="AlphaFoldDB" id="W7QEE1"/>
<dbReference type="InterPro" id="IPR035919">
    <property type="entry name" value="EAL_sf"/>
</dbReference>
<feature type="domain" description="GGDEF" evidence="3">
    <location>
        <begin position="131"/>
        <end position="272"/>
    </location>
</feature>
<dbReference type="OrthoDB" id="6286573at2"/>
<evidence type="ECO:0000259" key="3">
    <source>
        <dbReference type="PROSITE" id="PS50887"/>
    </source>
</evidence>
<dbReference type="eggNOG" id="COG5001">
    <property type="taxonomic scope" value="Bacteria"/>
</dbReference>
<dbReference type="SMART" id="SM00267">
    <property type="entry name" value="GGDEF"/>
    <property type="match status" value="1"/>
</dbReference>
<reference evidence="4 5" key="1">
    <citation type="journal article" date="2014" name="Genome Announc.">
        <title>Draft Genome Sequence of the Agar-Degrading Bacterium Catenovulum sp. Strain DS-2, Isolated from Intestines of Haliotis diversicolor.</title>
        <authorList>
            <person name="Shan D."/>
            <person name="Li X."/>
            <person name="Gu Z."/>
            <person name="Wei G."/>
            <person name="Gao Z."/>
            <person name="Shao Z."/>
        </authorList>
    </citation>
    <scope>NUCLEOTIDE SEQUENCE [LARGE SCALE GENOMIC DNA]</scope>
    <source>
        <strain evidence="4 5">DS-2</strain>
    </source>
</reference>
<keyword evidence="1" id="KW-0472">Membrane</keyword>
<proteinExistence type="predicted"/>
<dbReference type="InterPro" id="IPR050706">
    <property type="entry name" value="Cyclic-di-GMP_PDE-like"/>
</dbReference>
<keyword evidence="1" id="KW-0812">Transmembrane</keyword>
<comment type="caution">
    <text evidence="4">The sequence shown here is derived from an EMBL/GenBank/DDBJ whole genome shotgun (WGS) entry which is preliminary data.</text>
</comment>
<dbReference type="PROSITE" id="PS50883">
    <property type="entry name" value="EAL"/>
    <property type="match status" value="1"/>
</dbReference>
<keyword evidence="5" id="KW-1185">Reference proteome</keyword>
<dbReference type="InterPro" id="IPR029787">
    <property type="entry name" value="Nucleotide_cyclase"/>
</dbReference>
<feature type="domain" description="EAL" evidence="2">
    <location>
        <begin position="281"/>
        <end position="534"/>
    </location>
</feature>
<dbReference type="SUPFAM" id="SSF141868">
    <property type="entry name" value="EAL domain-like"/>
    <property type="match status" value="1"/>
</dbReference>
<dbReference type="NCBIfam" id="TIGR00254">
    <property type="entry name" value="GGDEF"/>
    <property type="match status" value="1"/>
</dbReference>
<dbReference type="PANTHER" id="PTHR33121">
    <property type="entry name" value="CYCLIC DI-GMP PHOSPHODIESTERASE PDEF"/>
    <property type="match status" value="1"/>
</dbReference>
<dbReference type="CDD" id="cd01948">
    <property type="entry name" value="EAL"/>
    <property type="match status" value="1"/>
</dbReference>
<dbReference type="RefSeq" id="WP_035014291.1">
    <property type="nucleotide sequence ID" value="NZ_ARZY01000013.1"/>
</dbReference>
<dbReference type="PROSITE" id="PS50887">
    <property type="entry name" value="GGDEF"/>
    <property type="match status" value="1"/>
</dbReference>
<dbReference type="PANTHER" id="PTHR33121:SF70">
    <property type="entry name" value="SIGNALING PROTEIN YKOW"/>
    <property type="match status" value="1"/>
</dbReference>
<protein>
    <submittedName>
        <fullName evidence="4">Signal transduction protein</fullName>
    </submittedName>
</protein>
<dbReference type="STRING" id="1328313.DS2_08425"/>
<name>W7QEE1_9ALTE</name>
<gene>
    <name evidence="4" type="ORF">DS2_08425</name>
</gene>
<sequence length="539" mass="60525">MDITSIFTLSLPLFILLCAAQTFVAFTFRTFWHYACTAITAFSLLLVLAGLTGMVSALLLLPICAATLIWGCAQLALLARTFITCVNSTNESRVRNLNESATLQHLALHDSTTGLPNQQRLQQWRHHHTEGQHVLCVIKLTDVSQLNQTLGYQTTDLVLIQIAQRINKSLFAIDAVKPLENDKKLVSLGGVRFALIIDQGNSSHIVETVYQQIKKALPDPIPYESMMLSLSFEMGVSGQISDAKQIAECIQQAQTAIDYLSPGLEGYAAYTQDMDIFNKTQQKLLSDLSQAIKLQQLSLFSQPIINLENKQLIAAESLIRWRHPEFGLIEPERFIELAQRTGVIYSITQWVAKTSIQACSQWHQQGLEIDVSINLSSKDLLQHEFVDFLAQELDTHHLQASALIVEIREQALMQEPVISHSIIERLAAIGIKVVIDDFGTGFSSLSHLRALPLHGIKIDRQFIKLMNKGKKHQTLVNTMVDLSRNLHRKVFAEGIEDIEQEKVLKSMGCQYAQGFVYSRPIEIEGIASWAKQWQQQLES</sequence>
<feature type="transmembrane region" description="Helical" evidence="1">
    <location>
        <begin position="58"/>
        <end position="79"/>
    </location>
</feature>
<dbReference type="Gene3D" id="3.30.70.270">
    <property type="match status" value="1"/>
</dbReference>
<dbReference type="GO" id="GO:0071111">
    <property type="term" value="F:cyclic-guanylate-specific phosphodiesterase activity"/>
    <property type="evidence" value="ECO:0007669"/>
    <property type="project" value="InterPro"/>
</dbReference>
<evidence type="ECO:0000259" key="2">
    <source>
        <dbReference type="PROSITE" id="PS50883"/>
    </source>
</evidence>
<dbReference type="SMART" id="SM00052">
    <property type="entry name" value="EAL"/>
    <property type="match status" value="1"/>
</dbReference>
<dbReference type="SUPFAM" id="SSF55073">
    <property type="entry name" value="Nucleotide cyclase"/>
    <property type="match status" value="1"/>
</dbReference>
<dbReference type="InterPro" id="IPR043128">
    <property type="entry name" value="Rev_trsase/Diguanyl_cyclase"/>
</dbReference>
<dbReference type="Pfam" id="PF00563">
    <property type="entry name" value="EAL"/>
    <property type="match status" value="1"/>
</dbReference>